<feature type="transmembrane region" description="Helical" evidence="5">
    <location>
        <begin position="210"/>
        <end position="233"/>
    </location>
</feature>
<dbReference type="GO" id="GO:0016020">
    <property type="term" value="C:membrane"/>
    <property type="evidence" value="ECO:0007669"/>
    <property type="project" value="UniProtKB-SubCell"/>
</dbReference>
<evidence type="ECO:0000256" key="4">
    <source>
        <dbReference type="ARBA" id="ARBA00023136"/>
    </source>
</evidence>
<dbReference type="PANTHER" id="PTHR23507:SF1">
    <property type="entry name" value="FI18259P1-RELATED"/>
    <property type="match status" value="1"/>
</dbReference>
<dbReference type="InterPro" id="IPR036259">
    <property type="entry name" value="MFS_trans_sf"/>
</dbReference>
<keyword evidence="3 5" id="KW-1133">Transmembrane helix</keyword>
<dbReference type="GO" id="GO:0022857">
    <property type="term" value="F:transmembrane transporter activity"/>
    <property type="evidence" value="ECO:0007669"/>
    <property type="project" value="InterPro"/>
</dbReference>
<feature type="transmembrane region" description="Helical" evidence="5">
    <location>
        <begin position="398"/>
        <end position="417"/>
    </location>
</feature>
<feature type="transmembrane region" description="Helical" evidence="5">
    <location>
        <begin position="245"/>
        <end position="266"/>
    </location>
</feature>
<organism evidence="6 7">
    <name type="scientific">Podila minutissima</name>
    <dbReference type="NCBI Taxonomy" id="64525"/>
    <lineage>
        <taxon>Eukaryota</taxon>
        <taxon>Fungi</taxon>
        <taxon>Fungi incertae sedis</taxon>
        <taxon>Mucoromycota</taxon>
        <taxon>Mortierellomycotina</taxon>
        <taxon>Mortierellomycetes</taxon>
        <taxon>Mortierellales</taxon>
        <taxon>Mortierellaceae</taxon>
        <taxon>Podila</taxon>
    </lineage>
</organism>
<dbReference type="AlphaFoldDB" id="A0A9P5SN67"/>
<dbReference type="Pfam" id="PF07690">
    <property type="entry name" value="MFS_1"/>
    <property type="match status" value="1"/>
</dbReference>
<evidence type="ECO:0000256" key="5">
    <source>
        <dbReference type="SAM" id="Phobius"/>
    </source>
</evidence>
<gene>
    <name evidence="6" type="ORF">BG006_006334</name>
</gene>
<feature type="transmembrane region" description="Helical" evidence="5">
    <location>
        <begin position="339"/>
        <end position="358"/>
    </location>
</feature>
<dbReference type="Proteomes" id="UP000696485">
    <property type="component" value="Unassembled WGS sequence"/>
</dbReference>
<proteinExistence type="predicted"/>
<dbReference type="SUPFAM" id="SSF103473">
    <property type="entry name" value="MFS general substrate transporter"/>
    <property type="match status" value="1"/>
</dbReference>
<feature type="transmembrane region" description="Helical" evidence="5">
    <location>
        <begin position="317"/>
        <end position="333"/>
    </location>
</feature>
<evidence type="ECO:0000256" key="3">
    <source>
        <dbReference type="ARBA" id="ARBA00022989"/>
    </source>
</evidence>
<reference evidence="6" key="1">
    <citation type="journal article" date="2020" name="Fungal Divers.">
        <title>Resolving the Mortierellaceae phylogeny through synthesis of multi-gene phylogenetics and phylogenomics.</title>
        <authorList>
            <person name="Vandepol N."/>
            <person name="Liber J."/>
            <person name="Desiro A."/>
            <person name="Na H."/>
            <person name="Kennedy M."/>
            <person name="Barry K."/>
            <person name="Grigoriev I.V."/>
            <person name="Miller A.N."/>
            <person name="O'Donnell K."/>
            <person name="Stajich J.E."/>
            <person name="Bonito G."/>
        </authorList>
    </citation>
    <scope>NUCLEOTIDE SEQUENCE</scope>
    <source>
        <strain evidence="6">NVP1</strain>
    </source>
</reference>
<feature type="transmembrane region" description="Helical" evidence="5">
    <location>
        <begin position="96"/>
        <end position="121"/>
    </location>
</feature>
<evidence type="ECO:0000256" key="1">
    <source>
        <dbReference type="ARBA" id="ARBA00004141"/>
    </source>
</evidence>
<evidence type="ECO:0008006" key="8">
    <source>
        <dbReference type="Google" id="ProtNLM"/>
    </source>
</evidence>
<feature type="transmembrane region" description="Helical" evidence="5">
    <location>
        <begin position="127"/>
        <end position="147"/>
    </location>
</feature>
<name>A0A9P5SN67_9FUNG</name>
<accession>A0A9P5SN67</accession>
<feature type="transmembrane region" description="Helical" evidence="5">
    <location>
        <begin position="29"/>
        <end position="50"/>
    </location>
</feature>
<sequence length="425" mass="46720">MRPDICCFLPAVFTIGFYTSLSDRVGRKLLMYLTLIPAVFSQLFVVYMALPSTQLGLEFLYIDAFLSGSFGAGTLLEPALNAYIADSTPRDQRPVVIGYAMVAFSLGLIIGPALGLFYIKWTGENSSALILSASAFALLAVYCVFVPESLPTVAQRRAVSEVDAKEVPTFLMRMKLIVKKTLDPLLLFLPGRIDESATASKPPGRYTLPMIVCANATLNFALNGLTTVFIPFANLVLHWESIESLFFYSVMGAATLLVYVAIFPLLQILYGRFVLPDHCKRSEIQNQDERSPLMEEQGLRTRPKVNIRDNNVKDMRFFLFGAVLYVIGYAIMVKNERAMVLFLGSPSFTSLLTSYVPVHQTGMALGGICVLDAIINTLSSLLYGWIFSQTSASVPSAIYMASTVLSLLAVVVILAALRPFQGTKQ</sequence>
<protein>
    <recommendedName>
        <fullName evidence="8">Major facilitator superfamily (MFS) profile domain-containing protein</fullName>
    </recommendedName>
</protein>
<keyword evidence="2 5" id="KW-0812">Transmembrane</keyword>
<comment type="caution">
    <text evidence="6">The sequence shown here is derived from an EMBL/GenBank/DDBJ whole genome shotgun (WGS) entry which is preliminary data.</text>
</comment>
<dbReference type="Gene3D" id="1.20.1250.20">
    <property type="entry name" value="MFS general substrate transporter like domains"/>
    <property type="match status" value="1"/>
</dbReference>
<feature type="transmembrane region" description="Helical" evidence="5">
    <location>
        <begin position="62"/>
        <end position="84"/>
    </location>
</feature>
<keyword evidence="4 5" id="KW-0472">Membrane</keyword>
<comment type="subcellular location">
    <subcellularLocation>
        <location evidence="1">Membrane</location>
        <topology evidence="1">Multi-pass membrane protein</topology>
    </subcellularLocation>
</comment>
<evidence type="ECO:0000313" key="7">
    <source>
        <dbReference type="Proteomes" id="UP000696485"/>
    </source>
</evidence>
<dbReference type="EMBL" id="JAAAUY010000374">
    <property type="protein sequence ID" value="KAF9330732.1"/>
    <property type="molecule type" value="Genomic_DNA"/>
</dbReference>
<dbReference type="InterPro" id="IPR011701">
    <property type="entry name" value="MFS"/>
</dbReference>
<evidence type="ECO:0000313" key="6">
    <source>
        <dbReference type="EMBL" id="KAF9330732.1"/>
    </source>
</evidence>
<feature type="transmembrane region" description="Helical" evidence="5">
    <location>
        <begin position="365"/>
        <end position="386"/>
    </location>
</feature>
<dbReference type="PANTHER" id="PTHR23507">
    <property type="entry name" value="ZGC:174356"/>
    <property type="match status" value="1"/>
</dbReference>
<keyword evidence="7" id="KW-1185">Reference proteome</keyword>
<evidence type="ECO:0000256" key="2">
    <source>
        <dbReference type="ARBA" id="ARBA00022692"/>
    </source>
</evidence>